<evidence type="ECO:0000313" key="3">
    <source>
        <dbReference type="Proteomes" id="UP001596074"/>
    </source>
</evidence>
<dbReference type="RefSeq" id="WP_378287459.1">
    <property type="nucleotide sequence ID" value="NZ_JBHSON010000071.1"/>
</dbReference>
<dbReference type="PANTHER" id="PTHR42951">
    <property type="entry name" value="METALLO-BETA-LACTAMASE DOMAIN-CONTAINING"/>
    <property type="match status" value="1"/>
</dbReference>
<dbReference type="InterPro" id="IPR036866">
    <property type="entry name" value="RibonucZ/Hydroxyglut_hydro"/>
</dbReference>
<comment type="caution">
    <text evidence="2">The sequence shown here is derived from an EMBL/GenBank/DDBJ whole genome shotgun (WGS) entry which is preliminary data.</text>
</comment>
<dbReference type="PANTHER" id="PTHR42951:SF4">
    <property type="entry name" value="ACYL-COENZYME A THIOESTERASE MBLAC2"/>
    <property type="match status" value="1"/>
</dbReference>
<evidence type="ECO:0000313" key="2">
    <source>
        <dbReference type="EMBL" id="MFC5751531.1"/>
    </source>
</evidence>
<dbReference type="InterPro" id="IPR001279">
    <property type="entry name" value="Metallo-B-lactamas"/>
</dbReference>
<evidence type="ECO:0000259" key="1">
    <source>
        <dbReference type="SMART" id="SM00849"/>
    </source>
</evidence>
<dbReference type="EMBL" id="JBHSON010000071">
    <property type="protein sequence ID" value="MFC5751531.1"/>
    <property type="molecule type" value="Genomic_DNA"/>
</dbReference>
<dbReference type="SMART" id="SM00849">
    <property type="entry name" value="Lactamase_B"/>
    <property type="match status" value="1"/>
</dbReference>
<accession>A0ABW1A7Q3</accession>
<feature type="domain" description="Metallo-beta-lactamase" evidence="1">
    <location>
        <begin position="39"/>
        <end position="221"/>
    </location>
</feature>
<dbReference type="SUPFAM" id="SSF56281">
    <property type="entry name" value="Metallo-hydrolase/oxidoreductase"/>
    <property type="match status" value="1"/>
</dbReference>
<dbReference type="Gene3D" id="3.60.15.10">
    <property type="entry name" value="Ribonuclease Z/Hydroxyacylglutathione hydrolase-like"/>
    <property type="match status" value="1"/>
</dbReference>
<protein>
    <submittedName>
        <fullName evidence="2">MBL fold metallo-hydrolase</fullName>
    </submittedName>
</protein>
<reference evidence="3" key="1">
    <citation type="journal article" date="2019" name="Int. J. Syst. Evol. Microbiol.">
        <title>The Global Catalogue of Microorganisms (GCM) 10K type strain sequencing project: providing services to taxonomists for standard genome sequencing and annotation.</title>
        <authorList>
            <consortium name="The Broad Institute Genomics Platform"/>
            <consortium name="The Broad Institute Genome Sequencing Center for Infectious Disease"/>
            <person name="Wu L."/>
            <person name="Ma J."/>
        </authorList>
    </citation>
    <scope>NUCLEOTIDE SEQUENCE [LARGE SCALE GENOMIC DNA]</scope>
    <source>
        <strain evidence="3">KCTC 42087</strain>
    </source>
</reference>
<keyword evidence="3" id="KW-1185">Reference proteome</keyword>
<organism evidence="2 3">
    <name type="scientific">Actinomadura rugatobispora</name>
    <dbReference type="NCBI Taxonomy" id="1994"/>
    <lineage>
        <taxon>Bacteria</taxon>
        <taxon>Bacillati</taxon>
        <taxon>Actinomycetota</taxon>
        <taxon>Actinomycetes</taxon>
        <taxon>Streptosporangiales</taxon>
        <taxon>Thermomonosporaceae</taxon>
        <taxon>Actinomadura</taxon>
    </lineage>
</organism>
<gene>
    <name evidence="2" type="ORF">ACFPZN_38435</name>
</gene>
<sequence length="317" mass="33999">MSSSPHDPPTPITAPAPPRLEEVGDGVFAYLQPDGTWWINNTGFLVGSRGVVSVDSCSTERRTRAYLEAIRSVTGRPVRTLVNTHHHGDHTFGNHLFAGATVVGHEETRAGALDWGAPFSEPVWTHVDWGEFALEPPFLTYTDGVTLWVDDLRCEVRHVGSPAHTTNDSIVWIPDRNVLFCGDLLFNGGTPFLLQGSVAGAIEVLEQVIAPLGAGTIVPGHGPVAGPELIGTVLGYLRFVQATAKAGKEAGLEPLEAARETDLGPYAELSDRERIVGNLHRAYAELDGEPRGAEIDVVTALADMITYNGGKPLTCRA</sequence>
<dbReference type="Pfam" id="PF00753">
    <property type="entry name" value="Lactamase_B"/>
    <property type="match status" value="1"/>
</dbReference>
<dbReference type="CDD" id="cd16282">
    <property type="entry name" value="metallo-hydrolase-like_MBL-fold"/>
    <property type="match status" value="1"/>
</dbReference>
<name>A0ABW1A7Q3_9ACTN</name>
<dbReference type="Proteomes" id="UP001596074">
    <property type="component" value="Unassembled WGS sequence"/>
</dbReference>
<proteinExistence type="predicted"/>
<dbReference type="InterPro" id="IPR050855">
    <property type="entry name" value="NDM-1-like"/>
</dbReference>